<proteinExistence type="predicted"/>
<protein>
    <submittedName>
        <fullName evidence="1">Uncharacterized protein</fullName>
    </submittedName>
</protein>
<evidence type="ECO:0000313" key="2">
    <source>
        <dbReference type="Proteomes" id="UP000001514"/>
    </source>
</evidence>
<keyword evidence="2" id="KW-1185">Reference proteome</keyword>
<dbReference type="Proteomes" id="UP000001514">
    <property type="component" value="Unassembled WGS sequence"/>
</dbReference>
<organism evidence="2">
    <name type="scientific">Selaginella moellendorffii</name>
    <name type="common">Spikemoss</name>
    <dbReference type="NCBI Taxonomy" id="88036"/>
    <lineage>
        <taxon>Eukaryota</taxon>
        <taxon>Viridiplantae</taxon>
        <taxon>Streptophyta</taxon>
        <taxon>Embryophyta</taxon>
        <taxon>Tracheophyta</taxon>
        <taxon>Lycopodiopsida</taxon>
        <taxon>Selaginellales</taxon>
        <taxon>Selaginellaceae</taxon>
        <taxon>Selaginella</taxon>
    </lineage>
</organism>
<dbReference type="InParanoid" id="D8SKZ6"/>
<dbReference type="AlphaFoldDB" id="D8SKZ6"/>
<sequence length="111" mass="12324">MIQEADTLTTVMLLNKQKTQNGAGRVLDDNVSWGTQSASHEKTLEREIADSLSISGSDDAVTSFCDYHMSSCSCDLQANFISRFQSECIAVLCKPRQINMILLVEKFGEKE</sequence>
<accession>D8SKZ6</accession>
<dbReference type="Gramene" id="EFJ15065">
    <property type="protein sequence ID" value="EFJ15065"/>
    <property type="gene ID" value="SELMODRAFT_423226"/>
</dbReference>
<name>D8SKZ6_SELML</name>
<reference evidence="1 2" key="1">
    <citation type="journal article" date="2011" name="Science">
        <title>The Selaginella genome identifies genetic changes associated with the evolution of vascular plants.</title>
        <authorList>
            <person name="Banks J.A."/>
            <person name="Nishiyama T."/>
            <person name="Hasebe M."/>
            <person name="Bowman J.L."/>
            <person name="Gribskov M."/>
            <person name="dePamphilis C."/>
            <person name="Albert V.A."/>
            <person name="Aono N."/>
            <person name="Aoyama T."/>
            <person name="Ambrose B.A."/>
            <person name="Ashton N.W."/>
            <person name="Axtell M.J."/>
            <person name="Barker E."/>
            <person name="Barker M.S."/>
            <person name="Bennetzen J.L."/>
            <person name="Bonawitz N.D."/>
            <person name="Chapple C."/>
            <person name="Cheng C."/>
            <person name="Correa L.G."/>
            <person name="Dacre M."/>
            <person name="DeBarry J."/>
            <person name="Dreyer I."/>
            <person name="Elias M."/>
            <person name="Engstrom E.M."/>
            <person name="Estelle M."/>
            <person name="Feng L."/>
            <person name="Finet C."/>
            <person name="Floyd S.K."/>
            <person name="Frommer W.B."/>
            <person name="Fujita T."/>
            <person name="Gramzow L."/>
            <person name="Gutensohn M."/>
            <person name="Harholt J."/>
            <person name="Hattori M."/>
            <person name="Heyl A."/>
            <person name="Hirai T."/>
            <person name="Hiwatashi Y."/>
            <person name="Ishikawa M."/>
            <person name="Iwata M."/>
            <person name="Karol K.G."/>
            <person name="Koehler B."/>
            <person name="Kolukisaoglu U."/>
            <person name="Kubo M."/>
            <person name="Kurata T."/>
            <person name="Lalonde S."/>
            <person name="Li K."/>
            <person name="Li Y."/>
            <person name="Litt A."/>
            <person name="Lyons E."/>
            <person name="Manning G."/>
            <person name="Maruyama T."/>
            <person name="Michael T.P."/>
            <person name="Mikami K."/>
            <person name="Miyazaki S."/>
            <person name="Morinaga S."/>
            <person name="Murata T."/>
            <person name="Mueller-Roeber B."/>
            <person name="Nelson D.R."/>
            <person name="Obara M."/>
            <person name="Oguri Y."/>
            <person name="Olmstead R.G."/>
            <person name="Onodera N."/>
            <person name="Petersen B.L."/>
            <person name="Pils B."/>
            <person name="Prigge M."/>
            <person name="Rensing S.A."/>
            <person name="Riano-Pachon D.M."/>
            <person name="Roberts A.W."/>
            <person name="Sato Y."/>
            <person name="Scheller H.V."/>
            <person name="Schulz B."/>
            <person name="Schulz C."/>
            <person name="Shakirov E.V."/>
            <person name="Shibagaki N."/>
            <person name="Shinohara N."/>
            <person name="Shippen D.E."/>
            <person name="Soerensen I."/>
            <person name="Sotooka R."/>
            <person name="Sugimoto N."/>
            <person name="Sugita M."/>
            <person name="Sumikawa N."/>
            <person name="Tanurdzic M."/>
            <person name="Theissen G."/>
            <person name="Ulvskov P."/>
            <person name="Wakazuki S."/>
            <person name="Weng J.K."/>
            <person name="Willats W.W."/>
            <person name="Wipf D."/>
            <person name="Wolf P.G."/>
            <person name="Yang L."/>
            <person name="Zimmer A.D."/>
            <person name="Zhu Q."/>
            <person name="Mitros T."/>
            <person name="Hellsten U."/>
            <person name="Loque D."/>
            <person name="Otillar R."/>
            <person name="Salamov A."/>
            <person name="Schmutz J."/>
            <person name="Shapiro H."/>
            <person name="Lindquist E."/>
            <person name="Lucas S."/>
            <person name="Rokhsar D."/>
            <person name="Grigoriev I.V."/>
        </authorList>
    </citation>
    <scope>NUCLEOTIDE SEQUENCE [LARGE SCALE GENOMIC DNA]</scope>
</reference>
<dbReference type="HOGENOM" id="CLU_2162782_0_0_1"/>
<dbReference type="EMBL" id="GL377625">
    <property type="protein sequence ID" value="EFJ15065.1"/>
    <property type="molecule type" value="Genomic_DNA"/>
</dbReference>
<dbReference type="KEGG" id="smo:SELMODRAFT_423226"/>
<gene>
    <name evidence="1" type="ORF">SELMODRAFT_423226</name>
</gene>
<evidence type="ECO:0000313" key="1">
    <source>
        <dbReference type="EMBL" id="EFJ15065.1"/>
    </source>
</evidence>